<sequence length="344" mass="35644">MQNKHILLLHRRLTPSFSVSRFRLRSRNTALSVNYAHGSRAAPHSYMQISCSSAESSAPFVVASAVQPPVQTRRRSRKLCFAGGRSRLRSRGGPGPPSPGCRLCAASGAPPAAVAPARGRSGSGRGAGMGLAGVCALRRSAGYILVGGAGGQFLAAAAAARRCSEGGWASGGVRSFSRAAAAMAPIKVGDAIPAVEVFEGEPGNKVNLAELFKGKKGVLFGVPGAFTPGCSKTHLPGFVEQAEALKAKGVQVVACLSVNDAFVTGEWGRAHKAEGKVRLLADPTGAFGKETDLLLDDSLVSIFGNRRLKRFSMVVQDGIVKALNVEPDGTGLTCSLAPNIISQL</sequence>
<keyword evidence="6 12" id="KW-0049">Antioxidant</keyword>
<dbReference type="Gene3D" id="3.40.30.10">
    <property type="entry name" value="Glutaredoxin"/>
    <property type="match status" value="1"/>
</dbReference>
<dbReference type="PROSITE" id="PS51352">
    <property type="entry name" value="THIOREDOXIN_2"/>
    <property type="match status" value="1"/>
</dbReference>
<comment type="subcellular location">
    <subcellularLocation>
        <location evidence="2">Peroxisome matrix</location>
    </subcellularLocation>
</comment>
<dbReference type="InterPro" id="IPR013740">
    <property type="entry name" value="Redoxin"/>
</dbReference>
<keyword evidence="15" id="KW-1185">Reference proteome</keyword>
<dbReference type="InterPro" id="IPR036249">
    <property type="entry name" value="Thioredoxin-like_sf"/>
</dbReference>
<dbReference type="Proteomes" id="UP000001595">
    <property type="component" value="Chromosome 11"/>
</dbReference>
<evidence type="ECO:0000256" key="2">
    <source>
        <dbReference type="ARBA" id="ARBA00004253"/>
    </source>
</evidence>
<name>H2NCZ8_PONAB</name>
<dbReference type="AlphaFoldDB" id="H2NCZ8"/>
<evidence type="ECO:0000256" key="8">
    <source>
        <dbReference type="ARBA" id="ARBA00023140"/>
    </source>
</evidence>
<evidence type="ECO:0000256" key="1">
    <source>
        <dbReference type="ARBA" id="ARBA00003330"/>
    </source>
</evidence>
<evidence type="ECO:0000256" key="7">
    <source>
        <dbReference type="ARBA" id="ARBA00023002"/>
    </source>
</evidence>
<evidence type="ECO:0000256" key="3">
    <source>
        <dbReference type="ARBA" id="ARBA00010505"/>
    </source>
</evidence>
<evidence type="ECO:0000256" key="10">
    <source>
        <dbReference type="ARBA" id="ARBA00049091"/>
    </source>
</evidence>
<evidence type="ECO:0000259" key="13">
    <source>
        <dbReference type="PROSITE" id="PS51352"/>
    </source>
</evidence>
<feature type="domain" description="Thioredoxin" evidence="13">
    <location>
        <begin position="186"/>
        <end position="344"/>
    </location>
</feature>
<feature type="active site" description="Cysteine sulfenic acid (-SOH) intermediate" evidence="11">
    <location>
        <position position="230"/>
    </location>
</feature>
<evidence type="ECO:0000256" key="9">
    <source>
        <dbReference type="ARBA" id="ARBA00023284"/>
    </source>
</evidence>
<protein>
    <recommendedName>
        <fullName evidence="12">Peroxiredoxin-5</fullName>
        <ecNumber evidence="12">1.11.1.24</ecNumber>
    </recommendedName>
</protein>
<comment type="function">
    <text evidence="1">Thiol-specific peroxidase that catalyzes the reduction of hydrogen peroxide and organic hydroperoxides to water and alcohols, respectively. Plays a role in cell protection against oxidative stress by detoxifying peroxides and as sensor of hydrogen peroxide-mediated signaling events.</text>
</comment>
<dbReference type="SUPFAM" id="SSF52833">
    <property type="entry name" value="Thioredoxin-like"/>
    <property type="match status" value="1"/>
</dbReference>
<evidence type="ECO:0000256" key="4">
    <source>
        <dbReference type="ARBA" id="ARBA00011245"/>
    </source>
</evidence>
<dbReference type="GO" id="GO:0005782">
    <property type="term" value="C:peroxisomal matrix"/>
    <property type="evidence" value="ECO:0007669"/>
    <property type="project" value="UniProtKB-SubCell"/>
</dbReference>
<reference evidence="14" key="3">
    <citation type="submission" date="2025-09" db="UniProtKB">
        <authorList>
            <consortium name="Ensembl"/>
        </authorList>
    </citation>
    <scope>IDENTIFICATION</scope>
</reference>
<evidence type="ECO:0000256" key="6">
    <source>
        <dbReference type="ARBA" id="ARBA00022862"/>
    </source>
</evidence>
<dbReference type="EC" id="1.11.1.24" evidence="12"/>
<dbReference type="FunFam" id="3.40.30.10:FF:000020">
    <property type="entry name" value="Peroxiredoxin"/>
    <property type="match status" value="1"/>
</dbReference>
<dbReference type="PANTHER" id="PTHR10430">
    <property type="entry name" value="PEROXIREDOXIN"/>
    <property type="match status" value="1"/>
</dbReference>
<keyword evidence="5 12" id="KW-0575">Peroxidase</keyword>
<dbReference type="CDD" id="cd03013">
    <property type="entry name" value="PRX5_like"/>
    <property type="match status" value="1"/>
</dbReference>
<evidence type="ECO:0000256" key="11">
    <source>
        <dbReference type="PIRSR" id="PIRSR637944-1"/>
    </source>
</evidence>
<dbReference type="Ensembl" id="ENSPPYT00000003719.3">
    <property type="protein sequence ID" value="ENSPPYP00000003590.2"/>
    <property type="gene ID" value="ENSPPYG00000003106.3"/>
</dbReference>
<gene>
    <name evidence="14" type="primary">PRDX5</name>
</gene>
<comment type="subunit">
    <text evidence="4">Monomer.</text>
</comment>
<evidence type="ECO:0000256" key="5">
    <source>
        <dbReference type="ARBA" id="ARBA00022559"/>
    </source>
</evidence>
<accession>H2NCZ8</accession>
<organism evidence="14 15">
    <name type="scientific">Pongo abelii</name>
    <name type="common">Sumatran orangutan</name>
    <name type="synonym">Pongo pygmaeus abelii</name>
    <dbReference type="NCBI Taxonomy" id="9601"/>
    <lineage>
        <taxon>Eukaryota</taxon>
        <taxon>Metazoa</taxon>
        <taxon>Chordata</taxon>
        <taxon>Craniata</taxon>
        <taxon>Vertebrata</taxon>
        <taxon>Euteleostomi</taxon>
        <taxon>Mammalia</taxon>
        <taxon>Eutheria</taxon>
        <taxon>Euarchontoglires</taxon>
        <taxon>Primates</taxon>
        <taxon>Haplorrhini</taxon>
        <taxon>Catarrhini</taxon>
        <taxon>Hominidae</taxon>
        <taxon>Pongo</taxon>
    </lineage>
</organism>
<dbReference type="GO" id="GO:0008379">
    <property type="term" value="F:thioredoxin peroxidase activity"/>
    <property type="evidence" value="ECO:0007669"/>
    <property type="project" value="InterPro"/>
</dbReference>
<dbReference type="GO" id="GO:0042744">
    <property type="term" value="P:hydrogen peroxide catabolic process"/>
    <property type="evidence" value="ECO:0007669"/>
    <property type="project" value="TreeGrafter"/>
</dbReference>
<comment type="similarity">
    <text evidence="3 12">Belongs to the peroxiredoxin family. Prx5 subfamily.</text>
</comment>
<dbReference type="Pfam" id="PF08534">
    <property type="entry name" value="Redoxin"/>
    <property type="match status" value="1"/>
</dbReference>
<evidence type="ECO:0000313" key="14">
    <source>
        <dbReference type="Ensembl" id="ENSPPYP00000003590.2"/>
    </source>
</evidence>
<dbReference type="GO" id="GO:0045454">
    <property type="term" value="P:cell redox homeostasis"/>
    <property type="evidence" value="ECO:0007669"/>
    <property type="project" value="TreeGrafter"/>
</dbReference>
<dbReference type="eggNOG" id="KOG0541">
    <property type="taxonomic scope" value="Eukaryota"/>
</dbReference>
<dbReference type="PANTHER" id="PTHR10430:SF16">
    <property type="entry name" value="PEROXIREDOXIN-5, MITOCHONDRIAL"/>
    <property type="match status" value="1"/>
</dbReference>
<dbReference type="OMA" id="VCIIVND"/>
<dbReference type="GO" id="GO:0005739">
    <property type="term" value="C:mitochondrion"/>
    <property type="evidence" value="ECO:0007669"/>
    <property type="project" value="TreeGrafter"/>
</dbReference>
<proteinExistence type="inferred from homology"/>
<evidence type="ECO:0000313" key="15">
    <source>
        <dbReference type="Proteomes" id="UP000001595"/>
    </source>
</evidence>
<keyword evidence="8" id="KW-0576">Peroxisome</keyword>
<evidence type="ECO:0000256" key="12">
    <source>
        <dbReference type="RuleBase" id="RU366011"/>
    </source>
</evidence>
<dbReference type="InterPro" id="IPR013766">
    <property type="entry name" value="Thioredoxin_domain"/>
</dbReference>
<dbReference type="FunCoup" id="H2NCZ8">
    <property type="interactions" value="1691"/>
</dbReference>
<dbReference type="InParanoid" id="H2NCZ8"/>
<keyword evidence="9 12" id="KW-0676">Redox-active center</keyword>
<dbReference type="HOGENOM" id="CLU_806458_0_0_1"/>
<comment type="catalytic activity">
    <reaction evidence="10 12">
        <text>a hydroperoxide + [thioredoxin]-dithiol = an alcohol + [thioredoxin]-disulfide + H2O</text>
        <dbReference type="Rhea" id="RHEA:62620"/>
        <dbReference type="Rhea" id="RHEA-COMP:10698"/>
        <dbReference type="Rhea" id="RHEA-COMP:10700"/>
        <dbReference type="ChEBI" id="CHEBI:15377"/>
        <dbReference type="ChEBI" id="CHEBI:29950"/>
        <dbReference type="ChEBI" id="CHEBI:30879"/>
        <dbReference type="ChEBI" id="CHEBI:35924"/>
        <dbReference type="ChEBI" id="CHEBI:50058"/>
        <dbReference type="EC" id="1.11.1.24"/>
    </reaction>
</comment>
<dbReference type="GeneTree" id="ENSGT00390000018173"/>
<reference evidence="14 15" key="1">
    <citation type="submission" date="2008-02" db="EMBL/GenBank/DDBJ databases">
        <title>A 6x draft sequence assembly of the Pongo pygmaeus abelii genome.</title>
        <authorList>
            <person name="Wilson R.K."/>
            <person name="Mardis E."/>
        </authorList>
    </citation>
    <scope>NUCLEOTIDE SEQUENCE [LARGE SCALE GENOMIC DNA]</scope>
</reference>
<reference evidence="14" key="2">
    <citation type="submission" date="2025-08" db="UniProtKB">
        <authorList>
            <consortium name="Ensembl"/>
        </authorList>
    </citation>
    <scope>IDENTIFICATION</scope>
</reference>
<keyword evidence="7 12" id="KW-0560">Oxidoreductase</keyword>
<dbReference type="InterPro" id="IPR037944">
    <property type="entry name" value="PRX5-like"/>
</dbReference>
<dbReference type="GO" id="GO:0034599">
    <property type="term" value="P:cellular response to oxidative stress"/>
    <property type="evidence" value="ECO:0007669"/>
    <property type="project" value="InterPro"/>
</dbReference>